<evidence type="ECO:0000313" key="3">
    <source>
        <dbReference type="Proteomes" id="UP000887013"/>
    </source>
</evidence>
<protein>
    <submittedName>
        <fullName evidence="2">Uncharacterized protein</fullName>
    </submittedName>
</protein>
<dbReference type="AlphaFoldDB" id="A0A8X6NIV1"/>
<organism evidence="2 3">
    <name type="scientific">Nephila pilipes</name>
    <name type="common">Giant wood spider</name>
    <name type="synonym">Nephila maculata</name>
    <dbReference type="NCBI Taxonomy" id="299642"/>
    <lineage>
        <taxon>Eukaryota</taxon>
        <taxon>Metazoa</taxon>
        <taxon>Ecdysozoa</taxon>
        <taxon>Arthropoda</taxon>
        <taxon>Chelicerata</taxon>
        <taxon>Arachnida</taxon>
        <taxon>Araneae</taxon>
        <taxon>Araneomorphae</taxon>
        <taxon>Entelegynae</taxon>
        <taxon>Araneoidea</taxon>
        <taxon>Nephilidae</taxon>
        <taxon>Nephila</taxon>
    </lineage>
</organism>
<name>A0A8X6NIV1_NEPPI</name>
<reference evidence="2" key="1">
    <citation type="submission" date="2020-08" db="EMBL/GenBank/DDBJ databases">
        <title>Multicomponent nature underlies the extraordinary mechanical properties of spider dragline silk.</title>
        <authorList>
            <person name="Kono N."/>
            <person name="Nakamura H."/>
            <person name="Mori M."/>
            <person name="Yoshida Y."/>
            <person name="Ohtoshi R."/>
            <person name="Malay A.D."/>
            <person name="Moran D.A.P."/>
            <person name="Tomita M."/>
            <person name="Numata K."/>
            <person name="Arakawa K."/>
        </authorList>
    </citation>
    <scope>NUCLEOTIDE SEQUENCE</scope>
</reference>
<comment type="caution">
    <text evidence="2">The sequence shown here is derived from an EMBL/GenBank/DDBJ whole genome shotgun (WGS) entry which is preliminary data.</text>
</comment>
<proteinExistence type="predicted"/>
<accession>A0A8X6NIV1</accession>
<keyword evidence="3" id="KW-1185">Reference proteome</keyword>
<dbReference type="Proteomes" id="UP000887013">
    <property type="component" value="Unassembled WGS sequence"/>
</dbReference>
<gene>
    <name evidence="2" type="ORF">NPIL_268811</name>
</gene>
<sequence length="78" mass="8362">MPEALLRVITQTLLNSCGLCCYARTWRKNYALPPLPPSASGINKARGDKTTTAPSLSDLPLAQNSRKTDYVPSAAGNN</sequence>
<feature type="region of interest" description="Disordered" evidence="1">
    <location>
        <begin position="36"/>
        <end position="78"/>
    </location>
</feature>
<evidence type="ECO:0000256" key="1">
    <source>
        <dbReference type="SAM" id="MobiDB-lite"/>
    </source>
</evidence>
<evidence type="ECO:0000313" key="2">
    <source>
        <dbReference type="EMBL" id="GFT17345.1"/>
    </source>
</evidence>
<dbReference type="EMBL" id="BMAW01058645">
    <property type="protein sequence ID" value="GFT17345.1"/>
    <property type="molecule type" value="Genomic_DNA"/>
</dbReference>